<dbReference type="AlphaFoldDB" id="A0AAV0MRS7"/>
<proteinExistence type="inferred from homology"/>
<dbReference type="Proteomes" id="UP001154282">
    <property type="component" value="Unassembled WGS sequence"/>
</dbReference>
<dbReference type="GO" id="GO:0016020">
    <property type="term" value="C:membrane"/>
    <property type="evidence" value="ECO:0007669"/>
    <property type="project" value="UniProtKB-SubCell"/>
</dbReference>
<evidence type="ECO:0000256" key="12">
    <source>
        <dbReference type="ARBA" id="ARBA00023136"/>
    </source>
</evidence>
<evidence type="ECO:0000256" key="6">
    <source>
        <dbReference type="ARBA" id="ARBA00022692"/>
    </source>
</evidence>
<evidence type="ECO:0000313" key="16">
    <source>
        <dbReference type="EMBL" id="CAI0448691.1"/>
    </source>
</evidence>
<protein>
    <recommendedName>
        <fullName evidence="4">RING-type E3 ubiquitin transferase</fullName>
        <ecNumber evidence="4">2.3.2.27</ecNumber>
    </recommendedName>
</protein>
<evidence type="ECO:0000313" key="17">
    <source>
        <dbReference type="Proteomes" id="UP001154282"/>
    </source>
</evidence>
<keyword evidence="11" id="KW-1133">Transmembrane helix</keyword>
<dbReference type="GO" id="GO:0016567">
    <property type="term" value="P:protein ubiquitination"/>
    <property type="evidence" value="ECO:0007669"/>
    <property type="project" value="InterPro"/>
</dbReference>
<feature type="non-terminal residue" evidence="16">
    <location>
        <position position="1"/>
    </location>
</feature>
<evidence type="ECO:0000256" key="3">
    <source>
        <dbReference type="ARBA" id="ARBA00004906"/>
    </source>
</evidence>
<reference evidence="16" key="1">
    <citation type="submission" date="2022-08" db="EMBL/GenBank/DDBJ databases">
        <authorList>
            <person name="Gutierrez-Valencia J."/>
        </authorList>
    </citation>
    <scope>NUCLEOTIDE SEQUENCE</scope>
</reference>
<dbReference type="PANTHER" id="PTHR46913">
    <property type="entry name" value="RING-H2 FINGER PROTEIN ATL16"/>
    <property type="match status" value="1"/>
</dbReference>
<keyword evidence="12" id="KW-0472">Membrane</keyword>
<evidence type="ECO:0000256" key="1">
    <source>
        <dbReference type="ARBA" id="ARBA00000900"/>
    </source>
</evidence>
<keyword evidence="7" id="KW-0479">Metal-binding</keyword>
<evidence type="ECO:0000256" key="4">
    <source>
        <dbReference type="ARBA" id="ARBA00012483"/>
    </source>
</evidence>
<organism evidence="16 17">
    <name type="scientific">Linum tenue</name>
    <dbReference type="NCBI Taxonomy" id="586396"/>
    <lineage>
        <taxon>Eukaryota</taxon>
        <taxon>Viridiplantae</taxon>
        <taxon>Streptophyta</taxon>
        <taxon>Embryophyta</taxon>
        <taxon>Tracheophyta</taxon>
        <taxon>Spermatophyta</taxon>
        <taxon>Magnoliopsida</taxon>
        <taxon>eudicotyledons</taxon>
        <taxon>Gunneridae</taxon>
        <taxon>Pentapetalae</taxon>
        <taxon>rosids</taxon>
        <taxon>fabids</taxon>
        <taxon>Malpighiales</taxon>
        <taxon>Linaceae</taxon>
        <taxon>Linum</taxon>
    </lineage>
</organism>
<keyword evidence="10" id="KW-0862">Zinc</keyword>
<comment type="pathway">
    <text evidence="3">Protein modification; protein ubiquitination.</text>
</comment>
<evidence type="ECO:0000256" key="5">
    <source>
        <dbReference type="ARBA" id="ARBA00022679"/>
    </source>
</evidence>
<keyword evidence="17" id="KW-1185">Reference proteome</keyword>
<dbReference type="PANTHER" id="PTHR46913:SF1">
    <property type="entry name" value="RING-H2 FINGER PROTEIN ATL16"/>
    <property type="match status" value="1"/>
</dbReference>
<comment type="similarity">
    <text evidence="13">Belongs to the RING-type zinc finger family. ATL subfamily.</text>
</comment>
<evidence type="ECO:0000256" key="13">
    <source>
        <dbReference type="ARBA" id="ARBA00024209"/>
    </source>
</evidence>
<evidence type="ECO:0000256" key="11">
    <source>
        <dbReference type="ARBA" id="ARBA00022989"/>
    </source>
</evidence>
<evidence type="ECO:0000256" key="8">
    <source>
        <dbReference type="ARBA" id="ARBA00022771"/>
    </source>
</evidence>
<comment type="caution">
    <text evidence="16">The sequence shown here is derived from an EMBL/GenBank/DDBJ whole genome shotgun (WGS) entry which is preliminary data.</text>
</comment>
<name>A0AAV0MRS7_9ROSI</name>
<evidence type="ECO:0000256" key="14">
    <source>
        <dbReference type="PROSITE-ProRule" id="PRU00175"/>
    </source>
</evidence>
<keyword evidence="8 14" id="KW-0863">Zinc-finger</keyword>
<evidence type="ECO:0000256" key="10">
    <source>
        <dbReference type="ARBA" id="ARBA00022833"/>
    </source>
</evidence>
<dbReference type="SMART" id="SM00184">
    <property type="entry name" value="RING"/>
    <property type="match status" value="1"/>
</dbReference>
<dbReference type="GO" id="GO:0061630">
    <property type="term" value="F:ubiquitin protein ligase activity"/>
    <property type="evidence" value="ECO:0007669"/>
    <property type="project" value="UniProtKB-EC"/>
</dbReference>
<dbReference type="Pfam" id="PF13639">
    <property type="entry name" value="zf-RING_2"/>
    <property type="match status" value="1"/>
</dbReference>
<dbReference type="InterPro" id="IPR013083">
    <property type="entry name" value="Znf_RING/FYVE/PHD"/>
</dbReference>
<comment type="subcellular location">
    <subcellularLocation>
        <location evidence="2">Membrane</location>
        <topology evidence="2">Single-pass membrane protein</topology>
    </subcellularLocation>
</comment>
<dbReference type="EC" id="2.3.2.27" evidence="4"/>
<keyword evidence="5" id="KW-0808">Transferase</keyword>
<dbReference type="SUPFAM" id="SSF57850">
    <property type="entry name" value="RING/U-box"/>
    <property type="match status" value="1"/>
</dbReference>
<evidence type="ECO:0000259" key="15">
    <source>
        <dbReference type="PROSITE" id="PS50089"/>
    </source>
</evidence>
<keyword evidence="6" id="KW-0812">Transmembrane</keyword>
<dbReference type="EMBL" id="CAMGYJ010000007">
    <property type="protein sequence ID" value="CAI0448691.1"/>
    <property type="molecule type" value="Genomic_DNA"/>
</dbReference>
<dbReference type="InterPro" id="IPR044600">
    <property type="entry name" value="ATL1/ATL16-like"/>
</dbReference>
<accession>A0AAV0MRS7</accession>
<dbReference type="GO" id="GO:0008270">
    <property type="term" value="F:zinc ion binding"/>
    <property type="evidence" value="ECO:0007669"/>
    <property type="project" value="UniProtKB-KW"/>
</dbReference>
<dbReference type="PROSITE" id="PS50089">
    <property type="entry name" value="ZF_RING_2"/>
    <property type="match status" value="1"/>
</dbReference>
<dbReference type="Gene3D" id="3.30.40.10">
    <property type="entry name" value="Zinc/RING finger domain, C3HC4 (zinc finger)"/>
    <property type="match status" value="1"/>
</dbReference>
<dbReference type="CDD" id="cd16461">
    <property type="entry name" value="RING-H2_EL5-like"/>
    <property type="match status" value="1"/>
</dbReference>
<evidence type="ECO:0000256" key="7">
    <source>
        <dbReference type="ARBA" id="ARBA00022723"/>
    </source>
</evidence>
<evidence type="ECO:0000256" key="2">
    <source>
        <dbReference type="ARBA" id="ARBA00004167"/>
    </source>
</evidence>
<gene>
    <name evidence="16" type="ORF">LITE_LOCUS29901</name>
</gene>
<sequence length="138" mass="15119">DHGPVIDQPIWYIHTVGLDWNTRKSNQSRCSNTNCSVCLSVFEEGESLRLLPVCSHAFHIPCIDTWLRSHKNCPLCRAPIVAADANSRVVAVQAVVVGSSMNLNSGENSTVENLEPTTLMTAPEEEREGEVSLGSGEW</sequence>
<evidence type="ECO:0000256" key="9">
    <source>
        <dbReference type="ARBA" id="ARBA00022786"/>
    </source>
</evidence>
<feature type="domain" description="RING-type" evidence="15">
    <location>
        <begin position="35"/>
        <end position="77"/>
    </location>
</feature>
<comment type="catalytic activity">
    <reaction evidence="1">
        <text>S-ubiquitinyl-[E2 ubiquitin-conjugating enzyme]-L-cysteine + [acceptor protein]-L-lysine = [E2 ubiquitin-conjugating enzyme]-L-cysteine + N(6)-ubiquitinyl-[acceptor protein]-L-lysine.</text>
        <dbReference type="EC" id="2.3.2.27"/>
    </reaction>
</comment>
<keyword evidence="9" id="KW-0833">Ubl conjugation pathway</keyword>
<dbReference type="InterPro" id="IPR001841">
    <property type="entry name" value="Znf_RING"/>
</dbReference>